<evidence type="ECO:0000259" key="3">
    <source>
        <dbReference type="PROSITE" id="PS51186"/>
    </source>
</evidence>
<name>A0ABZ0WBE3_9BACT</name>
<dbReference type="EMBL" id="CP139960">
    <property type="protein sequence ID" value="WQD39295.1"/>
    <property type="molecule type" value="Genomic_DNA"/>
</dbReference>
<evidence type="ECO:0000313" key="5">
    <source>
        <dbReference type="Proteomes" id="UP001325680"/>
    </source>
</evidence>
<evidence type="ECO:0000256" key="1">
    <source>
        <dbReference type="ARBA" id="ARBA00022679"/>
    </source>
</evidence>
<dbReference type="PROSITE" id="PS51186">
    <property type="entry name" value="GNAT"/>
    <property type="match status" value="1"/>
</dbReference>
<dbReference type="Pfam" id="PF13420">
    <property type="entry name" value="Acetyltransf_4"/>
    <property type="match status" value="1"/>
</dbReference>
<sequence>MNIGIAHPAQAGGIRDIYAPFVRDGFVTFETQVPDKDNFAERIAQYTQKYPWLVMEENGMVLGYAYASAYRERIAYQWVVECSVYIHASHRKRGIAAKLYEALFEILRLQGLYKVYAVITVPNPQSVGFHEKMGFKWFATYENVGYKAGKWCHVGWWQLTLTEPDDSIPSAPTPFPQLDQLTVDKILEKYSN</sequence>
<reference evidence="4 5" key="1">
    <citation type="submission" date="2023-12" db="EMBL/GenBank/DDBJ databases">
        <title>Genome sequencing and assembly of bacterial species from a model synthetic community.</title>
        <authorList>
            <person name="Hogle S.L."/>
        </authorList>
    </citation>
    <scope>NUCLEOTIDE SEQUENCE [LARGE SCALE GENOMIC DNA]</scope>
    <source>
        <strain evidence="4 5">HAMBI_3031</strain>
    </source>
</reference>
<proteinExistence type="predicted"/>
<dbReference type="CDD" id="cd04301">
    <property type="entry name" value="NAT_SF"/>
    <property type="match status" value="1"/>
</dbReference>
<accession>A0ABZ0WBE3</accession>
<keyword evidence="5" id="KW-1185">Reference proteome</keyword>
<protein>
    <submittedName>
        <fullName evidence="4">N-acetyltransferase family protein</fullName>
    </submittedName>
</protein>
<keyword evidence="2" id="KW-0012">Acyltransferase</keyword>
<keyword evidence="1" id="KW-0808">Transferase</keyword>
<evidence type="ECO:0000313" key="4">
    <source>
        <dbReference type="EMBL" id="WQD39295.1"/>
    </source>
</evidence>
<organism evidence="4 5">
    <name type="scientific">Niabella yanshanensis</name>
    <dbReference type="NCBI Taxonomy" id="577386"/>
    <lineage>
        <taxon>Bacteria</taxon>
        <taxon>Pseudomonadati</taxon>
        <taxon>Bacteroidota</taxon>
        <taxon>Chitinophagia</taxon>
        <taxon>Chitinophagales</taxon>
        <taxon>Chitinophagaceae</taxon>
        <taxon>Niabella</taxon>
    </lineage>
</organism>
<dbReference type="SUPFAM" id="SSF55729">
    <property type="entry name" value="Acyl-CoA N-acyltransferases (Nat)"/>
    <property type="match status" value="1"/>
</dbReference>
<evidence type="ECO:0000256" key="2">
    <source>
        <dbReference type="ARBA" id="ARBA00023315"/>
    </source>
</evidence>
<dbReference type="RefSeq" id="WP_114792830.1">
    <property type="nucleotide sequence ID" value="NZ_CP139960.1"/>
</dbReference>
<dbReference type="PANTHER" id="PTHR43072">
    <property type="entry name" value="N-ACETYLTRANSFERASE"/>
    <property type="match status" value="1"/>
</dbReference>
<dbReference type="InterPro" id="IPR016181">
    <property type="entry name" value="Acyl_CoA_acyltransferase"/>
</dbReference>
<feature type="domain" description="N-acetyltransferase" evidence="3">
    <location>
        <begin position="1"/>
        <end position="162"/>
    </location>
</feature>
<dbReference type="Gene3D" id="3.40.630.30">
    <property type="match status" value="1"/>
</dbReference>
<dbReference type="InterPro" id="IPR000182">
    <property type="entry name" value="GNAT_dom"/>
</dbReference>
<gene>
    <name evidence="4" type="ORF">U0035_03905</name>
</gene>
<dbReference type="Proteomes" id="UP001325680">
    <property type="component" value="Chromosome"/>
</dbReference>
<dbReference type="PANTHER" id="PTHR43072:SF23">
    <property type="entry name" value="UPF0039 PROTEIN C11D3.02C"/>
    <property type="match status" value="1"/>
</dbReference>